<dbReference type="EMBL" id="JAGIZQ010000006">
    <property type="protein sequence ID" value="KAH6622594.1"/>
    <property type="molecule type" value="Genomic_DNA"/>
</dbReference>
<evidence type="ECO:0000313" key="2">
    <source>
        <dbReference type="Proteomes" id="UP000724584"/>
    </source>
</evidence>
<gene>
    <name evidence="1" type="ORF">F5144DRAFT_655948</name>
</gene>
<proteinExistence type="predicted"/>
<protein>
    <submittedName>
        <fullName evidence="1">Uncharacterized protein</fullName>
    </submittedName>
</protein>
<sequence>MNFAHTRHKNYDIILWIGSETPLSLSASMTEIARSLFFPGSESPGSDESNLSNFHRWLTKRAVKEKGRRWLLIYDNVQAMDEKLKRYIPTTPGDIILTSRNRGAACQESKLVTLKPFSDEIGGQLLRQLLRSPETQLATEGDKAATTCLARMVDGLPLGIRHMAGLMNERDEQSASDFMELYTKSPRKLMMEAAPAVDYDNDIARSPGEEHPLDRIWTISFGSLGDDKRTLLGIASFLNPDRIQQYLFGPTTLQEKPAGSSNLSLICGPSFKFDDAIAGLVNAALADRNSDYFSIHLLVQDAFRYWCAEDEAYKHFTAAVHIVHQFFPRQANGRPMHEAWDNCRDLIQHGQILAERFEELQTRFPEHEAPAELTELLKSCGWYLFEMSEHPTALKLLNTAIKACPDEHSESYAHLLNTIGCCNFELSDLGRCRQAWNKALAIREAWEKTKSPGAEEEWANQLNNYGNLESAEENYELALAYFGKAKETRLRLGKDAIVPLGVTHMTTGRALFLLRKYEEAIAEYKQAETIFLDKFGKDAHFMAHLNYAYGNLE</sequence>
<keyword evidence="2" id="KW-1185">Reference proteome</keyword>
<accession>A0ACB7NW10</accession>
<organism evidence="1 2">
    <name type="scientific">Chaetomium tenue</name>
    <dbReference type="NCBI Taxonomy" id="1854479"/>
    <lineage>
        <taxon>Eukaryota</taxon>
        <taxon>Fungi</taxon>
        <taxon>Dikarya</taxon>
        <taxon>Ascomycota</taxon>
        <taxon>Pezizomycotina</taxon>
        <taxon>Sordariomycetes</taxon>
        <taxon>Sordariomycetidae</taxon>
        <taxon>Sordariales</taxon>
        <taxon>Chaetomiaceae</taxon>
        <taxon>Chaetomium</taxon>
    </lineage>
</organism>
<feature type="non-terminal residue" evidence="1">
    <location>
        <position position="553"/>
    </location>
</feature>
<comment type="caution">
    <text evidence="1">The sequence shown here is derived from an EMBL/GenBank/DDBJ whole genome shotgun (WGS) entry which is preliminary data.</text>
</comment>
<evidence type="ECO:0000313" key="1">
    <source>
        <dbReference type="EMBL" id="KAH6622594.1"/>
    </source>
</evidence>
<name>A0ACB7NW10_9PEZI</name>
<dbReference type="Proteomes" id="UP000724584">
    <property type="component" value="Unassembled WGS sequence"/>
</dbReference>
<reference evidence="1 2" key="1">
    <citation type="journal article" date="2021" name="Nat. Commun.">
        <title>Genetic determinants of endophytism in the Arabidopsis root mycobiome.</title>
        <authorList>
            <person name="Mesny F."/>
            <person name="Miyauchi S."/>
            <person name="Thiergart T."/>
            <person name="Pickel B."/>
            <person name="Atanasova L."/>
            <person name="Karlsson M."/>
            <person name="Huettel B."/>
            <person name="Barry K.W."/>
            <person name="Haridas S."/>
            <person name="Chen C."/>
            <person name="Bauer D."/>
            <person name="Andreopoulos W."/>
            <person name="Pangilinan J."/>
            <person name="LaButti K."/>
            <person name="Riley R."/>
            <person name="Lipzen A."/>
            <person name="Clum A."/>
            <person name="Drula E."/>
            <person name="Henrissat B."/>
            <person name="Kohler A."/>
            <person name="Grigoriev I.V."/>
            <person name="Martin F.M."/>
            <person name="Hacquard S."/>
        </authorList>
    </citation>
    <scope>NUCLEOTIDE SEQUENCE [LARGE SCALE GENOMIC DNA]</scope>
    <source>
        <strain evidence="1 2">MPI-SDFR-AT-0079</strain>
    </source>
</reference>